<evidence type="ECO:0000313" key="2">
    <source>
        <dbReference type="Proteomes" id="UP000823941"/>
    </source>
</evidence>
<dbReference type="Proteomes" id="UP000823941">
    <property type="component" value="Chromosome 1"/>
</dbReference>
<dbReference type="EMBL" id="JAHIBW010000001">
    <property type="protein sequence ID" value="KAG7313679.1"/>
    <property type="molecule type" value="Genomic_DNA"/>
</dbReference>
<gene>
    <name evidence="1" type="ORF">JYU34_000839</name>
</gene>
<organism evidence="1 2">
    <name type="scientific">Plutella xylostella</name>
    <name type="common">Diamondback moth</name>
    <name type="synonym">Plutella maculipennis</name>
    <dbReference type="NCBI Taxonomy" id="51655"/>
    <lineage>
        <taxon>Eukaryota</taxon>
        <taxon>Metazoa</taxon>
        <taxon>Ecdysozoa</taxon>
        <taxon>Arthropoda</taxon>
        <taxon>Hexapoda</taxon>
        <taxon>Insecta</taxon>
        <taxon>Pterygota</taxon>
        <taxon>Neoptera</taxon>
        <taxon>Endopterygota</taxon>
        <taxon>Lepidoptera</taxon>
        <taxon>Glossata</taxon>
        <taxon>Ditrysia</taxon>
        <taxon>Yponomeutoidea</taxon>
        <taxon>Plutellidae</taxon>
        <taxon>Plutella</taxon>
    </lineage>
</organism>
<evidence type="ECO:0000313" key="1">
    <source>
        <dbReference type="EMBL" id="KAG7313679.1"/>
    </source>
</evidence>
<comment type="caution">
    <text evidence="1">The sequence shown here is derived from an EMBL/GenBank/DDBJ whole genome shotgun (WGS) entry which is preliminary data.</text>
</comment>
<proteinExistence type="predicted"/>
<reference evidence="1 2" key="1">
    <citation type="submission" date="2021-06" db="EMBL/GenBank/DDBJ databases">
        <title>A haploid diamondback moth (Plutella xylostella L.) genome assembly resolves 31 chromosomes and identifies a diamide resistance mutation.</title>
        <authorList>
            <person name="Ward C.M."/>
            <person name="Perry K.D."/>
            <person name="Baker G."/>
            <person name="Powis K."/>
            <person name="Heckel D.G."/>
            <person name="Baxter S.W."/>
        </authorList>
    </citation>
    <scope>NUCLEOTIDE SEQUENCE [LARGE SCALE GENOMIC DNA]</scope>
    <source>
        <strain evidence="1 2">LV</strain>
        <tissue evidence="1">Single pupa</tissue>
    </source>
</reference>
<accession>A0ABQ7R8Q7</accession>
<sequence length="131" mass="14702">MCLGVAAVMAAGATARPPAAPTARPQHCASVFCEIVCVFLAHLYNFITNEYISHLMYLTYFYVYNYLSNRFVTATFRRCFYYAFTAEKPQVICSKRQISLRLFRRPACGCLHCTGYKIAGADRTGGGRTAR</sequence>
<keyword evidence="2" id="KW-1185">Reference proteome</keyword>
<name>A0ABQ7R8Q7_PLUXY</name>
<evidence type="ECO:0008006" key="3">
    <source>
        <dbReference type="Google" id="ProtNLM"/>
    </source>
</evidence>
<protein>
    <recommendedName>
        <fullName evidence="3">Secreted protein</fullName>
    </recommendedName>
</protein>